<dbReference type="Proteomes" id="UP000051269">
    <property type="component" value="Unassembled WGS sequence"/>
</dbReference>
<organism evidence="1 2">
    <name type="scientific">Verrucomicrobia subdivision 6 bacterium BACL9 MAG-120507-bin52</name>
    <dbReference type="NCBI Taxonomy" id="1655590"/>
    <lineage>
        <taxon>Bacteria</taxon>
        <taxon>Pseudomonadati</taxon>
        <taxon>Verrucomicrobiota</taxon>
        <taxon>Verrucomicrobiia</taxon>
        <taxon>Verrucomicrobiales</taxon>
        <taxon>Verrucomicrobia subdivision 6</taxon>
    </lineage>
</organism>
<accession>A0A0R2RNZ3</accession>
<proteinExistence type="predicted"/>
<evidence type="ECO:0000313" key="2">
    <source>
        <dbReference type="Proteomes" id="UP000051269"/>
    </source>
</evidence>
<dbReference type="Pfam" id="PF02643">
    <property type="entry name" value="DUF192"/>
    <property type="match status" value="1"/>
</dbReference>
<gene>
    <name evidence="1" type="ORF">ABR82_05585</name>
</gene>
<dbReference type="InterPro" id="IPR003795">
    <property type="entry name" value="DUF192"/>
</dbReference>
<evidence type="ECO:0008006" key="3">
    <source>
        <dbReference type="Google" id="ProtNLM"/>
    </source>
</evidence>
<dbReference type="InterPro" id="IPR038695">
    <property type="entry name" value="Saro_0823-like_sf"/>
</dbReference>
<evidence type="ECO:0000313" key="1">
    <source>
        <dbReference type="EMBL" id="KRO61859.1"/>
    </source>
</evidence>
<dbReference type="PANTHER" id="PTHR37953:SF1">
    <property type="entry name" value="UPF0127 PROTEIN MJ1496"/>
    <property type="match status" value="1"/>
</dbReference>
<reference evidence="1 2" key="1">
    <citation type="submission" date="2015-10" db="EMBL/GenBank/DDBJ databases">
        <title>Metagenome-Assembled Genomes uncover a global brackish microbiome.</title>
        <authorList>
            <person name="Hugerth L.W."/>
            <person name="Larsson J."/>
            <person name="Alneberg J."/>
            <person name="Lindh M.V."/>
            <person name="Legrand C."/>
            <person name="Pinhassi J."/>
            <person name="Andersson A.F."/>
        </authorList>
    </citation>
    <scope>NUCLEOTIDE SEQUENCE [LARGE SCALE GENOMIC DNA]</scope>
    <source>
        <strain evidence="1">BACL18 MAG-120507-bin52</strain>
    </source>
</reference>
<dbReference type="Gene3D" id="2.60.120.1140">
    <property type="entry name" value="Protein of unknown function DUF192"/>
    <property type="match status" value="1"/>
</dbReference>
<dbReference type="PANTHER" id="PTHR37953">
    <property type="entry name" value="UPF0127 PROTEIN MJ1496"/>
    <property type="match status" value="1"/>
</dbReference>
<sequence>MNFFQTFLLLWLVGPLLQAGGLAKLTIGDHALVVELATEPQEQVNGLMNRASLNADHGMLFIFPQPKQAYFWMHNTSIPLDVAFLDPDGTILEILPLVPFEEKRVVSKSSQVAYAIETNRDWFASRNIKAGDQVKGLPRN</sequence>
<dbReference type="AlphaFoldDB" id="A0A0R2RNZ3"/>
<comment type="caution">
    <text evidence="1">The sequence shown here is derived from an EMBL/GenBank/DDBJ whole genome shotgun (WGS) entry which is preliminary data.</text>
</comment>
<protein>
    <recommendedName>
        <fullName evidence="3">DUF192 domain-containing protein</fullName>
    </recommendedName>
</protein>
<name>A0A0R2RNZ3_9BACT</name>
<dbReference type="EMBL" id="LIBO01000188">
    <property type="protein sequence ID" value="KRO61859.1"/>
    <property type="molecule type" value="Genomic_DNA"/>
</dbReference>